<comment type="caution">
    <text evidence="1">The sequence shown here is derived from an EMBL/GenBank/DDBJ whole genome shotgun (WGS) entry which is preliminary data.</text>
</comment>
<name>A0A0F0CMI7_9BACT</name>
<reference evidence="1 2" key="1">
    <citation type="submission" date="2015-02" db="EMBL/GenBank/DDBJ databases">
        <title>Single-cell genomics of uncultivated deep-branching MTB reveals a conserved set of magnetosome genes.</title>
        <authorList>
            <person name="Kolinko S."/>
            <person name="Richter M."/>
            <person name="Glockner F.O."/>
            <person name="Brachmann A."/>
            <person name="Schuler D."/>
        </authorList>
    </citation>
    <scope>NUCLEOTIDE SEQUENCE [LARGE SCALE GENOMIC DNA]</scope>
    <source>
        <strain evidence="1">SKK-01</strain>
    </source>
</reference>
<proteinExistence type="predicted"/>
<evidence type="ECO:0008006" key="3">
    <source>
        <dbReference type="Google" id="ProtNLM"/>
    </source>
</evidence>
<keyword evidence="2" id="KW-1185">Reference proteome</keyword>
<protein>
    <recommendedName>
        <fullName evidence="3">Restriction endonuclease</fullName>
    </recommendedName>
</protein>
<dbReference type="PATRIC" id="fig|1609969.3.peg.1778"/>
<dbReference type="Proteomes" id="UP000033428">
    <property type="component" value="Unassembled WGS sequence"/>
</dbReference>
<organism evidence="1 2">
    <name type="scientific">Candidatus Omnitrophus magneticus</name>
    <dbReference type="NCBI Taxonomy" id="1609969"/>
    <lineage>
        <taxon>Bacteria</taxon>
        <taxon>Pseudomonadati</taxon>
        <taxon>Candidatus Omnitrophota</taxon>
        <taxon>Candidatus Omnitrophus</taxon>
    </lineage>
</organism>
<evidence type="ECO:0000313" key="2">
    <source>
        <dbReference type="Proteomes" id="UP000033428"/>
    </source>
</evidence>
<evidence type="ECO:0000313" key="1">
    <source>
        <dbReference type="EMBL" id="KJJ84482.1"/>
    </source>
</evidence>
<dbReference type="AlphaFoldDB" id="A0A0F0CMI7"/>
<gene>
    <name evidence="1" type="ORF">OMAG_001651</name>
</gene>
<accession>A0A0F0CMI7</accession>
<dbReference type="EMBL" id="JYNY01000346">
    <property type="protein sequence ID" value="KJJ84482.1"/>
    <property type="molecule type" value="Genomic_DNA"/>
</dbReference>
<sequence length="380" mass="43541">MIIAKNPAATENEFVSLLSDSHDLVSASSKQEPSRFKDLTSSQFEEEVFDKICRASVSTNFNKKIQLIRGHRFPDIVAEHIVEKRFFGVEVKITKDNKWTSTGNSVLESTRVEKVERIYLYFGKLAAPPQFKFRKYEECLYEIAVTHSPRYLIDMNLKEGNTIFDKMGIAYDDLRKSPNPISLIVNHYRKSAQPGEEPWWMGSDESQEGLVRPIVKLWNHLKDEERRTIKNEALARFPEIFGNSRTKYNNLASWLAAKHGVVAPSLRDSFSAGGQVVMTIGGKKYEDLPQVFTHLKENAKEVIDIVRSLTPEDAAFYWKVKGYAKQEDIVELWIKQIVDNSKRILAGDPKFIVHLLGDAFGRKHSPKYLKDQMSGYGLDF</sequence>